<protein>
    <recommendedName>
        <fullName evidence="3">DNA-directed RNA polymerase II subunit RPB9</fullName>
    </recommendedName>
    <alternativeName>
        <fullName evidence="8">DNA-directed RNA polymerase II subunit 9</fullName>
    </alternativeName>
</protein>
<dbReference type="Proteomes" id="UP001341245">
    <property type="component" value="Unassembled WGS sequence"/>
</dbReference>
<dbReference type="Pfam" id="PF01096">
    <property type="entry name" value="Zn_ribbon_TFIIS"/>
    <property type="match status" value="1"/>
</dbReference>
<keyword evidence="10" id="KW-0804">Transcription</keyword>
<dbReference type="PROSITE" id="PS51133">
    <property type="entry name" value="ZF_TFIIS_2"/>
    <property type="match status" value="1"/>
</dbReference>
<keyword evidence="13" id="KW-1185">Reference proteome</keyword>
<sequence length="220" mass="24669">MESAGVTAVLSRLKAECELAKEETRLARWHGADALTPVEAPSNFVTFIIAIQNPPNYLRLLHRDDCRHLLFASHIKGTRPNNSALLVLTTMASHDSPSDDTSNAQNEKIKFRFCRECSNMLYPREDKETDQLIFQCRNCQWPTAVGPTCIYRNEVMGNLIETAGVVTDVASDPTLPRVERDCSNPRCGGREAVFFQSQMRNAETGMKLFYVCCECGKTTT</sequence>
<accession>A0ABR0TW51</accession>
<dbReference type="InterPro" id="IPR034012">
    <property type="entry name" value="Zn_ribbon_RPB9_C"/>
</dbReference>
<evidence type="ECO:0000256" key="3">
    <source>
        <dbReference type="ARBA" id="ARBA00015926"/>
    </source>
</evidence>
<dbReference type="CDD" id="cd10508">
    <property type="entry name" value="Zn-ribbon_RPB9"/>
    <property type="match status" value="1"/>
</dbReference>
<feature type="domain" description="TFIIS-type" evidence="11">
    <location>
        <begin position="178"/>
        <end position="220"/>
    </location>
</feature>
<name>A0ABR0TW51_AURPU</name>
<dbReference type="EMBL" id="JASGXD010000001">
    <property type="protein sequence ID" value="KAK6008648.1"/>
    <property type="molecule type" value="Genomic_DNA"/>
</dbReference>
<evidence type="ECO:0000256" key="5">
    <source>
        <dbReference type="ARBA" id="ARBA00022771"/>
    </source>
</evidence>
<comment type="subunit">
    <text evidence="2">Component of the RNA polymerase II (Pol II) complex consisting of 12 subunits.</text>
</comment>
<comment type="similarity">
    <text evidence="10">Belongs to the archaeal rpoM/eukaryotic RPA12/RPB9/RPC11 RNA polymerase family.</text>
</comment>
<proteinExistence type="inferred from homology"/>
<keyword evidence="4 10" id="KW-0479">Metal-binding</keyword>
<reference evidence="12 13" key="1">
    <citation type="submission" date="2023-11" db="EMBL/GenBank/DDBJ databases">
        <title>Draft genome sequence and annotation of the polyextremotolerant black yeast-like fungus Aureobasidium pullulans NRRL 62042.</title>
        <authorList>
            <person name="Dielentheis-Frenken M.R.E."/>
            <person name="Wibberg D."/>
            <person name="Blank L.M."/>
            <person name="Tiso T."/>
        </authorList>
    </citation>
    <scope>NUCLEOTIDE SEQUENCE [LARGE SCALE GENOMIC DNA]</scope>
    <source>
        <strain evidence="12 13">NRRL 62042</strain>
    </source>
</reference>
<dbReference type="SUPFAM" id="SSF57783">
    <property type="entry name" value="Zinc beta-ribbon"/>
    <property type="match status" value="2"/>
</dbReference>
<evidence type="ECO:0000256" key="9">
    <source>
        <dbReference type="PROSITE-ProRule" id="PRU00472"/>
    </source>
</evidence>
<evidence type="ECO:0000313" key="13">
    <source>
        <dbReference type="Proteomes" id="UP001341245"/>
    </source>
</evidence>
<comment type="caution">
    <text evidence="12">The sequence shown here is derived from an EMBL/GenBank/DDBJ whole genome shotgun (WGS) entry which is preliminary data.</text>
</comment>
<keyword evidence="6" id="KW-0862">Zinc</keyword>
<keyword evidence="7" id="KW-0539">Nucleus</keyword>
<evidence type="ECO:0000256" key="4">
    <source>
        <dbReference type="ARBA" id="ARBA00022723"/>
    </source>
</evidence>
<dbReference type="PANTHER" id="PTHR11239:SF1">
    <property type="entry name" value="DNA-DIRECTED RNA POLYMERASE II SUBUNIT RPB9"/>
    <property type="match status" value="1"/>
</dbReference>
<evidence type="ECO:0000256" key="2">
    <source>
        <dbReference type="ARBA" id="ARBA00011730"/>
    </source>
</evidence>
<keyword evidence="10" id="KW-0240">DNA-directed RNA polymerase</keyword>
<evidence type="ECO:0000313" key="12">
    <source>
        <dbReference type="EMBL" id="KAK6008648.1"/>
    </source>
</evidence>
<evidence type="ECO:0000256" key="1">
    <source>
        <dbReference type="ARBA" id="ARBA00004604"/>
    </source>
</evidence>
<dbReference type="InterPro" id="IPR001529">
    <property type="entry name" value="Zn_ribbon_RPB9"/>
</dbReference>
<comment type="subcellular location">
    <subcellularLocation>
        <location evidence="1">Nucleus</location>
        <location evidence="1">Nucleolus</location>
    </subcellularLocation>
</comment>
<evidence type="ECO:0000259" key="11">
    <source>
        <dbReference type="PROSITE" id="PS51133"/>
    </source>
</evidence>
<evidence type="ECO:0000256" key="6">
    <source>
        <dbReference type="ARBA" id="ARBA00022833"/>
    </source>
</evidence>
<evidence type="ECO:0000256" key="10">
    <source>
        <dbReference type="RuleBase" id="RU003474"/>
    </source>
</evidence>
<dbReference type="Gene3D" id="2.20.25.10">
    <property type="match status" value="2"/>
</dbReference>
<dbReference type="InterPro" id="IPR012164">
    <property type="entry name" value="Rpa12/Rpb9/Rpc10/TFS"/>
</dbReference>
<dbReference type="Pfam" id="PF02150">
    <property type="entry name" value="Zn_ribbon_RPB9"/>
    <property type="match status" value="1"/>
</dbReference>
<evidence type="ECO:0000256" key="8">
    <source>
        <dbReference type="ARBA" id="ARBA00042129"/>
    </source>
</evidence>
<evidence type="ECO:0000256" key="7">
    <source>
        <dbReference type="ARBA" id="ARBA00023242"/>
    </source>
</evidence>
<dbReference type="SMART" id="SM00661">
    <property type="entry name" value="RPOL9"/>
    <property type="match status" value="1"/>
</dbReference>
<dbReference type="PANTHER" id="PTHR11239">
    <property type="entry name" value="DNA-DIRECTED RNA POLYMERASE"/>
    <property type="match status" value="1"/>
</dbReference>
<gene>
    <name evidence="12" type="ORF">QM012_000551</name>
</gene>
<dbReference type="InterPro" id="IPR001222">
    <property type="entry name" value="Znf_TFIIS"/>
</dbReference>
<dbReference type="SMART" id="SM00440">
    <property type="entry name" value="ZnF_C2C2"/>
    <property type="match status" value="1"/>
</dbReference>
<organism evidence="12 13">
    <name type="scientific">Aureobasidium pullulans</name>
    <name type="common">Black yeast</name>
    <name type="synonym">Pullularia pullulans</name>
    <dbReference type="NCBI Taxonomy" id="5580"/>
    <lineage>
        <taxon>Eukaryota</taxon>
        <taxon>Fungi</taxon>
        <taxon>Dikarya</taxon>
        <taxon>Ascomycota</taxon>
        <taxon>Pezizomycotina</taxon>
        <taxon>Dothideomycetes</taxon>
        <taxon>Dothideomycetidae</taxon>
        <taxon>Dothideales</taxon>
        <taxon>Saccotheciaceae</taxon>
        <taxon>Aureobasidium</taxon>
    </lineage>
</organism>
<keyword evidence="5 9" id="KW-0863">Zinc-finger</keyword>